<dbReference type="HOGENOM" id="CLU_2160927_0_0_1"/>
<name>E9H5Z6_DAPPU</name>
<feature type="compositionally biased region" description="Polar residues" evidence="1">
    <location>
        <begin position="10"/>
        <end position="29"/>
    </location>
</feature>
<dbReference type="EMBL" id="GL732595">
    <property type="protein sequence ID" value="EFX72845.1"/>
    <property type="molecule type" value="Genomic_DNA"/>
</dbReference>
<sequence length="111" mass="11772">MGHPRGCCRSGSQQGLHRENSFGTPVPSKSTLNLLRQRVVAMPGTATPTNVPAAIVPAAIVPAAIVPAAIIPPPLEPVIALRQSRQRQPRSYGPATRRSARTHSAPLRYPA</sequence>
<proteinExistence type="predicted"/>
<dbReference type="OrthoDB" id="10528747at2759"/>
<evidence type="ECO:0000313" key="3">
    <source>
        <dbReference type="Proteomes" id="UP000000305"/>
    </source>
</evidence>
<protein>
    <submittedName>
        <fullName evidence="2">Uncharacterized protein</fullName>
    </submittedName>
</protein>
<dbReference type="KEGG" id="dpx:DAPPUDRAFT_110331"/>
<organism evidence="2 3">
    <name type="scientific">Daphnia pulex</name>
    <name type="common">Water flea</name>
    <dbReference type="NCBI Taxonomy" id="6669"/>
    <lineage>
        <taxon>Eukaryota</taxon>
        <taxon>Metazoa</taxon>
        <taxon>Ecdysozoa</taxon>
        <taxon>Arthropoda</taxon>
        <taxon>Crustacea</taxon>
        <taxon>Branchiopoda</taxon>
        <taxon>Diplostraca</taxon>
        <taxon>Cladocera</taxon>
        <taxon>Anomopoda</taxon>
        <taxon>Daphniidae</taxon>
        <taxon>Daphnia</taxon>
    </lineage>
</organism>
<accession>E9H5Z6</accession>
<reference evidence="2 3" key="1">
    <citation type="journal article" date="2011" name="Science">
        <title>The ecoresponsive genome of Daphnia pulex.</title>
        <authorList>
            <person name="Colbourne J.K."/>
            <person name="Pfrender M.E."/>
            <person name="Gilbert D."/>
            <person name="Thomas W.K."/>
            <person name="Tucker A."/>
            <person name="Oakley T.H."/>
            <person name="Tokishita S."/>
            <person name="Aerts A."/>
            <person name="Arnold G.J."/>
            <person name="Basu M.K."/>
            <person name="Bauer D.J."/>
            <person name="Caceres C.E."/>
            <person name="Carmel L."/>
            <person name="Casola C."/>
            <person name="Choi J.H."/>
            <person name="Detter J.C."/>
            <person name="Dong Q."/>
            <person name="Dusheyko S."/>
            <person name="Eads B.D."/>
            <person name="Frohlich T."/>
            <person name="Geiler-Samerotte K.A."/>
            <person name="Gerlach D."/>
            <person name="Hatcher P."/>
            <person name="Jogdeo S."/>
            <person name="Krijgsveld J."/>
            <person name="Kriventseva E.V."/>
            <person name="Kultz D."/>
            <person name="Laforsch C."/>
            <person name="Lindquist E."/>
            <person name="Lopez J."/>
            <person name="Manak J.R."/>
            <person name="Muller J."/>
            <person name="Pangilinan J."/>
            <person name="Patwardhan R.P."/>
            <person name="Pitluck S."/>
            <person name="Pritham E.J."/>
            <person name="Rechtsteiner A."/>
            <person name="Rho M."/>
            <person name="Rogozin I.B."/>
            <person name="Sakarya O."/>
            <person name="Salamov A."/>
            <person name="Schaack S."/>
            <person name="Shapiro H."/>
            <person name="Shiga Y."/>
            <person name="Skalitzky C."/>
            <person name="Smith Z."/>
            <person name="Souvorov A."/>
            <person name="Sung W."/>
            <person name="Tang Z."/>
            <person name="Tsuchiya D."/>
            <person name="Tu H."/>
            <person name="Vos H."/>
            <person name="Wang M."/>
            <person name="Wolf Y.I."/>
            <person name="Yamagata H."/>
            <person name="Yamada T."/>
            <person name="Ye Y."/>
            <person name="Shaw J.R."/>
            <person name="Andrews J."/>
            <person name="Crease T.J."/>
            <person name="Tang H."/>
            <person name="Lucas S.M."/>
            <person name="Robertson H.M."/>
            <person name="Bork P."/>
            <person name="Koonin E.V."/>
            <person name="Zdobnov E.M."/>
            <person name="Grigoriev I.V."/>
            <person name="Lynch M."/>
            <person name="Boore J.L."/>
        </authorList>
    </citation>
    <scope>NUCLEOTIDE SEQUENCE [LARGE SCALE GENOMIC DNA]</scope>
</reference>
<keyword evidence="3" id="KW-1185">Reference proteome</keyword>
<dbReference type="AlphaFoldDB" id="E9H5Z6"/>
<feature type="region of interest" description="Disordered" evidence="1">
    <location>
        <begin position="1"/>
        <end position="29"/>
    </location>
</feature>
<dbReference type="Proteomes" id="UP000000305">
    <property type="component" value="Unassembled WGS sequence"/>
</dbReference>
<evidence type="ECO:0000313" key="2">
    <source>
        <dbReference type="EMBL" id="EFX72845.1"/>
    </source>
</evidence>
<feature type="region of interest" description="Disordered" evidence="1">
    <location>
        <begin position="82"/>
        <end position="111"/>
    </location>
</feature>
<dbReference type="InParanoid" id="E9H5Z6"/>
<evidence type="ECO:0000256" key="1">
    <source>
        <dbReference type="SAM" id="MobiDB-lite"/>
    </source>
</evidence>
<gene>
    <name evidence="2" type="ORF">DAPPUDRAFT_110331</name>
</gene>